<dbReference type="AlphaFoldDB" id="A0A6H1ZS66"/>
<evidence type="ECO:0000313" key="2">
    <source>
        <dbReference type="EMBL" id="QJA89334.1"/>
    </source>
</evidence>
<gene>
    <name evidence="2" type="ORF">MM415B02567_0011</name>
    <name evidence="1" type="ORF">TM448A01708_0004</name>
</gene>
<proteinExistence type="predicted"/>
<protein>
    <submittedName>
        <fullName evidence="1">Uncharacterized protein</fullName>
    </submittedName>
</protein>
<sequence>MTFSADPTTDRGKVRLLCWDNKDGTYLTDYNFTDADIDSFLEQNSDSVFLAAASACRTLAVKAAAGAFLLTLTGALTLDRREVAKMYNDLADKYERRASSGPDVLTEYVDSFAYDVDLIGNDISEYIGG</sequence>
<name>A0A6H1ZS66_9ZZZZ</name>
<reference evidence="1" key="1">
    <citation type="submission" date="2020-03" db="EMBL/GenBank/DDBJ databases">
        <title>The deep terrestrial virosphere.</title>
        <authorList>
            <person name="Holmfeldt K."/>
            <person name="Nilsson E."/>
            <person name="Simone D."/>
            <person name="Lopez-Fernandez M."/>
            <person name="Wu X."/>
            <person name="de Brujin I."/>
            <person name="Lundin D."/>
            <person name="Andersson A."/>
            <person name="Bertilsson S."/>
            <person name="Dopson M."/>
        </authorList>
    </citation>
    <scope>NUCLEOTIDE SEQUENCE</scope>
    <source>
        <strain evidence="2">MM415B02567</strain>
        <strain evidence="1">TM448A01708</strain>
    </source>
</reference>
<accession>A0A6H1ZS66</accession>
<dbReference type="EMBL" id="MT142839">
    <property type="protein sequence ID" value="QJA89334.1"/>
    <property type="molecule type" value="Genomic_DNA"/>
</dbReference>
<organism evidence="1">
    <name type="scientific">viral metagenome</name>
    <dbReference type="NCBI Taxonomy" id="1070528"/>
    <lineage>
        <taxon>unclassified sequences</taxon>
        <taxon>metagenomes</taxon>
        <taxon>organismal metagenomes</taxon>
    </lineage>
</organism>
<dbReference type="EMBL" id="MT144188">
    <property type="protein sequence ID" value="QJA50319.1"/>
    <property type="molecule type" value="Genomic_DNA"/>
</dbReference>
<evidence type="ECO:0000313" key="1">
    <source>
        <dbReference type="EMBL" id="QJA50319.1"/>
    </source>
</evidence>